<evidence type="ECO:0000259" key="11">
    <source>
        <dbReference type="SMART" id="SM01097"/>
    </source>
</evidence>
<sequence length="295" mass="31732">DITDPSNWRATRDFDDWLQSFGLIGIAGVDTRALTRRIRDAGAPTGVVIHAPDGDFDIAAALAEAQAWPGLEGMDLAKEVSCTQTYRWNQTRWALGTGYGTLENPKRKVVAIDFGAKRNILRCLASTGCEVTVVPATATAEDVLSHKPDGVFLANGPGDPAATGAYAVPTIKALLDTGLPMFGICLGHQMLALALGGQTGKMPRGHRGANHPVKDLTTGKVEITSQNHGFQVLAESLPNSVEVTHVSLFDGSNEGLRLKDRPVFSVQYHPEASPGPQDSHYLFQRFVDLIDAHKR</sequence>
<feature type="non-terminal residue" evidence="12">
    <location>
        <position position="1"/>
    </location>
</feature>
<dbReference type="Proteomes" id="UP000700706">
    <property type="component" value="Unassembled WGS sequence"/>
</dbReference>
<evidence type="ECO:0000256" key="5">
    <source>
        <dbReference type="ARBA" id="ARBA00022741"/>
    </source>
</evidence>
<protein>
    <recommendedName>
        <fullName evidence="3">carbamoyl-phosphate synthase (glutamine-hydrolyzing)</fullName>
        <ecNumber evidence="3">6.3.5.5</ecNumber>
    </recommendedName>
    <alternativeName>
        <fullName evidence="9">Arginine-specific carbamoyl phosphate synthetase, glutamine chain</fullName>
    </alternativeName>
</protein>
<evidence type="ECO:0000256" key="3">
    <source>
        <dbReference type="ARBA" id="ARBA00012738"/>
    </source>
</evidence>
<evidence type="ECO:0000256" key="2">
    <source>
        <dbReference type="ARBA" id="ARBA00007800"/>
    </source>
</evidence>
<dbReference type="PROSITE" id="PS51273">
    <property type="entry name" value="GATASE_TYPE_1"/>
    <property type="match status" value="1"/>
</dbReference>
<dbReference type="AlphaFoldDB" id="A0A952FNH4"/>
<dbReference type="InterPro" id="IPR050472">
    <property type="entry name" value="Anth_synth/Amidotransfase"/>
</dbReference>
<dbReference type="PRINTS" id="PR00099">
    <property type="entry name" value="CPSGATASE"/>
</dbReference>
<dbReference type="EC" id="6.3.5.5" evidence="3"/>
<dbReference type="GO" id="GO:0006541">
    <property type="term" value="P:glutamine metabolic process"/>
    <property type="evidence" value="ECO:0007669"/>
    <property type="project" value="InterPro"/>
</dbReference>
<dbReference type="Gene3D" id="3.50.30.20">
    <property type="entry name" value="Carbamoyl-phosphate synthase small subunit, N-terminal domain"/>
    <property type="match status" value="1"/>
</dbReference>
<feature type="domain" description="Carbamoyl-phosphate synthase small subunit N-terminal" evidence="11">
    <location>
        <begin position="1"/>
        <end position="49"/>
    </location>
</feature>
<dbReference type="InterPro" id="IPR002474">
    <property type="entry name" value="CarbamoylP_synth_ssu_N"/>
</dbReference>
<comment type="caution">
    <text evidence="12">The sequence shown here is derived from an EMBL/GenBank/DDBJ whole genome shotgun (WGS) entry which is preliminary data.</text>
</comment>
<dbReference type="Gene3D" id="3.40.50.880">
    <property type="match status" value="1"/>
</dbReference>
<dbReference type="PRINTS" id="PR00096">
    <property type="entry name" value="GATASE"/>
</dbReference>
<evidence type="ECO:0000256" key="7">
    <source>
        <dbReference type="ARBA" id="ARBA00022962"/>
    </source>
</evidence>
<keyword evidence="7" id="KW-0315">Glutamine amidotransferase</keyword>
<comment type="catalytic activity">
    <reaction evidence="10">
        <text>hydrogencarbonate + L-glutamine + 2 ATP + H2O = carbamoyl phosphate + L-glutamate + 2 ADP + phosphate + 2 H(+)</text>
        <dbReference type="Rhea" id="RHEA:18633"/>
        <dbReference type="ChEBI" id="CHEBI:15377"/>
        <dbReference type="ChEBI" id="CHEBI:15378"/>
        <dbReference type="ChEBI" id="CHEBI:17544"/>
        <dbReference type="ChEBI" id="CHEBI:29985"/>
        <dbReference type="ChEBI" id="CHEBI:30616"/>
        <dbReference type="ChEBI" id="CHEBI:43474"/>
        <dbReference type="ChEBI" id="CHEBI:58228"/>
        <dbReference type="ChEBI" id="CHEBI:58359"/>
        <dbReference type="ChEBI" id="CHEBI:456216"/>
        <dbReference type="EC" id="6.3.5.5"/>
    </reaction>
</comment>
<dbReference type="SMART" id="SM01097">
    <property type="entry name" value="CPSase_sm_chain"/>
    <property type="match status" value="1"/>
</dbReference>
<evidence type="ECO:0000313" key="13">
    <source>
        <dbReference type="Proteomes" id="UP000700706"/>
    </source>
</evidence>
<dbReference type="NCBIfam" id="NF009475">
    <property type="entry name" value="PRK12838.1"/>
    <property type="match status" value="1"/>
</dbReference>
<name>A0A952FNH4_9PROT</name>
<keyword evidence="8" id="KW-0665">Pyrimidine biosynthesis</keyword>
<evidence type="ECO:0000256" key="10">
    <source>
        <dbReference type="ARBA" id="ARBA00048816"/>
    </source>
</evidence>
<keyword evidence="4 12" id="KW-0436">Ligase</keyword>
<dbReference type="EMBL" id="JAEKLZ010000186">
    <property type="protein sequence ID" value="MBW8725819.1"/>
    <property type="molecule type" value="Genomic_DNA"/>
</dbReference>
<evidence type="ECO:0000256" key="1">
    <source>
        <dbReference type="ARBA" id="ARBA00005077"/>
    </source>
</evidence>
<dbReference type="GO" id="GO:0006207">
    <property type="term" value="P:'de novo' pyrimidine nucleobase biosynthetic process"/>
    <property type="evidence" value="ECO:0007669"/>
    <property type="project" value="InterPro"/>
</dbReference>
<evidence type="ECO:0000256" key="6">
    <source>
        <dbReference type="ARBA" id="ARBA00022840"/>
    </source>
</evidence>
<dbReference type="SUPFAM" id="SSF52021">
    <property type="entry name" value="Carbamoyl phosphate synthetase, small subunit N-terminal domain"/>
    <property type="match status" value="1"/>
</dbReference>
<dbReference type="Pfam" id="PF00117">
    <property type="entry name" value="GATase"/>
    <property type="match status" value="1"/>
</dbReference>
<keyword evidence="5" id="KW-0547">Nucleotide-binding</keyword>
<dbReference type="InterPro" id="IPR006274">
    <property type="entry name" value="CarbamoylP_synth_ssu"/>
</dbReference>
<comment type="similarity">
    <text evidence="2">Belongs to the CarA family.</text>
</comment>
<dbReference type="PANTHER" id="PTHR43418:SF7">
    <property type="entry name" value="CARBAMOYL-PHOSPHATE SYNTHASE SMALL CHAIN"/>
    <property type="match status" value="1"/>
</dbReference>
<dbReference type="InterPro" id="IPR036480">
    <property type="entry name" value="CarbP_synth_ssu_N_sf"/>
</dbReference>
<dbReference type="InterPro" id="IPR029062">
    <property type="entry name" value="Class_I_gatase-like"/>
</dbReference>
<dbReference type="NCBIfam" id="TIGR01368">
    <property type="entry name" value="CPSaseIIsmall"/>
    <property type="match status" value="1"/>
</dbReference>
<dbReference type="PANTHER" id="PTHR43418">
    <property type="entry name" value="MULTIFUNCTIONAL TRYPTOPHAN BIOSYNTHESIS PROTEIN-RELATED"/>
    <property type="match status" value="1"/>
</dbReference>
<accession>A0A952FNH4</accession>
<gene>
    <name evidence="12" type="primary">carA</name>
    <name evidence="12" type="ORF">JF625_11785</name>
</gene>
<proteinExistence type="inferred from homology"/>
<evidence type="ECO:0000256" key="9">
    <source>
        <dbReference type="ARBA" id="ARBA00044340"/>
    </source>
</evidence>
<evidence type="ECO:0000313" key="12">
    <source>
        <dbReference type="EMBL" id="MBW8725819.1"/>
    </source>
</evidence>
<dbReference type="InterPro" id="IPR035686">
    <property type="entry name" value="CPSase_GATase1"/>
</dbReference>
<dbReference type="PRINTS" id="PR00097">
    <property type="entry name" value="ANTSNTHASEII"/>
</dbReference>
<dbReference type="CDD" id="cd01744">
    <property type="entry name" value="GATase1_CPSase"/>
    <property type="match status" value="1"/>
</dbReference>
<organism evidence="12 13">
    <name type="scientific">Inquilinus limosus</name>
    <dbReference type="NCBI Taxonomy" id="171674"/>
    <lineage>
        <taxon>Bacteria</taxon>
        <taxon>Pseudomonadati</taxon>
        <taxon>Pseudomonadota</taxon>
        <taxon>Alphaproteobacteria</taxon>
        <taxon>Rhodospirillales</taxon>
        <taxon>Rhodospirillaceae</taxon>
        <taxon>Inquilinus</taxon>
    </lineage>
</organism>
<dbReference type="GO" id="GO:0006221">
    <property type="term" value="P:pyrimidine nucleotide biosynthetic process"/>
    <property type="evidence" value="ECO:0007669"/>
    <property type="project" value="UniProtKB-KW"/>
</dbReference>
<dbReference type="Pfam" id="PF00988">
    <property type="entry name" value="CPSase_sm_chain"/>
    <property type="match status" value="1"/>
</dbReference>
<dbReference type="InterPro" id="IPR017926">
    <property type="entry name" value="GATASE"/>
</dbReference>
<evidence type="ECO:0000256" key="8">
    <source>
        <dbReference type="ARBA" id="ARBA00022975"/>
    </source>
</evidence>
<dbReference type="SUPFAM" id="SSF52317">
    <property type="entry name" value="Class I glutamine amidotransferase-like"/>
    <property type="match status" value="1"/>
</dbReference>
<reference evidence="12" key="1">
    <citation type="submission" date="2020-06" db="EMBL/GenBank/DDBJ databases">
        <title>Stable isotope informed genome-resolved metagenomics uncovers potential trophic interactions in rhizosphere soil.</title>
        <authorList>
            <person name="Starr E.P."/>
            <person name="Shi S."/>
            <person name="Blazewicz S.J."/>
            <person name="Koch B.J."/>
            <person name="Probst A.J."/>
            <person name="Hungate B.A."/>
            <person name="Pett-Ridge J."/>
            <person name="Firestone M.K."/>
            <person name="Banfield J.F."/>
        </authorList>
    </citation>
    <scope>NUCLEOTIDE SEQUENCE</scope>
    <source>
        <strain evidence="12">YM_69_17</strain>
    </source>
</reference>
<keyword evidence="6" id="KW-0067">ATP-binding</keyword>
<evidence type="ECO:0000256" key="4">
    <source>
        <dbReference type="ARBA" id="ARBA00022598"/>
    </source>
</evidence>
<dbReference type="GO" id="GO:0004088">
    <property type="term" value="F:carbamoyl-phosphate synthase (glutamine-hydrolyzing) activity"/>
    <property type="evidence" value="ECO:0007669"/>
    <property type="project" value="UniProtKB-EC"/>
</dbReference>
<comment type="pathway">
    <text evidence="1">Amino-acid biosynthesis; L-arginine biosynthesis; carbamoyl phosphate from bicarbonate: step 1/1.</text>
</comment>
<dbReference type="GO" id="GO:0005524">
    <property type="term" value="F:ATP binding"/>
    <property type="evidence" value="ECO:0007669"/>
    <property type="project" value="UniProtKB-KW"/>
</dbReference>